<name>A0A0F9CCC9_9ZZZZ</name>
<proteinExistence type="predicted"/>
<accession>A0A0F9CCC9</accession>
<reference evidence="1" key="1">
    <citation type="journal article" date="2015" name="Nature">
        <title>Complex archaea that bridge the gap between prokaryotes and eukaryotes.</title>
        <authorList>
            <person name="Spang A."/>
            <person name="Saw J.H."/>
            <person name="Jorgensen S.L."/>
            <person name="Zaremba-Niedzwiedzka K."/>
            <person name="Martijn J."/>
            <person name="Lind A.E."/>
            <person name="van Eijk R."/>
            <person name="Schleper C."/>
            <person name="Guy L."/>
            <person name="Ettema T.J."/>
        </authorList>
    </citation>
    <scope>NUCLEOTIDE SEQUENCE</scope>
</reference>
<sequence>MPVKKTTYSCGVCGIEYQTLAEAEKCEANVAVLEFEPGDIVFCKSGFGWYDGDKAWVSNPDVDPRRGKCPNGDSNCFSECCTYKFYYVVTAIDLRDWGGRIDHMARYHLRTLAMSGDKGHAGGHTSEDHYKVVRAPKPPKVVKEQGRALIGWKADYLL</sequence>
<dbReference type="AlphaFoldDB" id="A0A0F9CCC9"/>
<protein>
    <submittedName>
        <fullName evidence="1">Uncharacterized protein</fullName>
    </submittedName>
</protein>
<comment type="caution">
    <text evidence="1">The sequence shown here is derived from an EMBL/GenBank/DDBJ whole genome shotgun (WGS) entry which is preliminary data.</text>
</comment>
<gene>
    <name evidence="1" type="ORF">LCGC14_2342600</name>
</gene>
<evidence type="ECO:0000313" key="1">
    <source>
        <dbReference type="EMBL" id="KKL46734.1"/>
    </source>
</evidence>
<dbReference type="EMBL" id="LAZR01033924">
    <property type="protein sequence ID" value="KKL46734.1"/>
    <property type="molecule type" value="Genomic_DNA"/>
</dbReference>
<organism evidence="1">
    <name type="scientific">marine sediment metagenome</name>
    <dbReference type="NCBI Taxonomy" id="412755"/>
    <lineage>
        <taxon>unclassified sequences</taxon>
        <taxon>metagenomes</taxon>
        <taxon>ecological metagenomes</taxon>
    </lineage>
</organism>